<evidence type="ECO:0000256" key="2">
    <source>
        <dbReference type="ARBA" id="ARBA00010703"/>
    </source>
</evidence>
<dbReference type="EC" id="2.1.1.233" evidence="3 8"/>
<proteinExistence type="inferred from homology"/>
<dbReference type="InterPro" id="IPR029063">
    <property type="entry name" value="SAM-dependent_MTases_sf"/>
</dbReference>
<name>A0A0C3Q2H5_9AGAM</name>
<dbReference type="SUPFAM" id="SSF53335">
    <property type="entry name" value="S-adenosyl-L-methionine-dependent methyltransferases"/>
    <property type="match status" value="1"/>
</dbReference>
<reference evidence="10 11" key="1">
    <citation type="submission" date="2014-04" db="EMBL/GenBank/DDBJ databases">
        <authorList>
            <consortium name="DOE Joint Genome Institute"/>
            <person name="Kuo A."/>
            <person name="Girlanda M."/>
            <person name="Perotto S."/>
            <person name="Kohler A."/>
            <person name="Nagy L.G."/>
            <person name="Floudas D."/>
            <person name="Copeland A."/>
            <person name="Barry K.W."/>
            <person name="Cichocki N."/>
            <person name="Veneault-Fourrey C."/>
            <person name="LaButti K."/>
            <person name="Lindquist E.A."/>
            <person name="Lipzen A."/>
            <person name="Lundell T."/>
            <person name="Morin E."/>
            <person name="Murat C."/>
            <person name="Sun H."/>
            <person name="Tunlid A."/>
            <person name="Henrissat B."/>
            <person name="Grigoriev I.V."/>
            <person name="Hibbett D.S."/>
            <person name="Martin F."/>
            <person name="Nordberg H.P."/>
            <person name="Cantor M.N."/>
            <person name="Hua S.X."/>
        </authorList>
    </citation>
    <scope>NUCLEOTIDE SEQUENCE [LARGE SCALE GENOMIC DNA]</scope>
    <source>
        <strain evidence="10 11">MUT 4182</strain>
    </source>
</reference>
<dbReference type="PIRSF" id="PIRSF016305">
    <property type="entry name" value="LCM_mtfrase"/>
    <property type="match status" value="1"/>
</dbReference>
<dbReference type="OrthoDB" id="203237at2759"/>
<sequence>MLPPPPPRQSFPDGDAAIRSTDDDAAHARVSAVRKGYLKDPYIQYLVPRLHLIPTRPPLINIGTYVRSEVIDKLMVKWLDLLDESSQAQIVSLGAGSDSRFWRFTDLPPKAKIVKWIEIDFPEIVAKKALAVRKHSKLSEAVGPDLAIEKGGTVLRSSVFNILAVDLRGEPSEALQPLEVLLSDGQPVLLLAECVFPYMSPETSAAIIRWFTERYSRVSIISYDMFGLGDAFGKVMRENLQIRNIELPGVDDNPTRQSLEHRLHGCGLSETNSVTLKNARAACFPGPEVDRISGLERLDEVEELDLVLGHYSITWGSKDETGAAARWRVE</sequence>
<accession>A0A0C3Q2H5</accession>
<gene>
    <name evidence="10" type="ORF">M407DRAFT_116668</name>
</gene>
<dbReference type="Proteomes" id="UP000054248">
    <property type="component" value="Unassembled WGS sequence"/>
</dbReference>
<keyword evidence="6 8" id="KW-0808">Transferase</keyword>
<evidence type="ECO:0000256" key="5">
    <source>
        <dbReference type="ARBA" id="ARBA00022603"/>
    </source>
</evidence>
<evidence type="ECO:0000256" key="7">
    <source>
        <dbReference type="ARBA" id="ARBA00022691"/>
    </source>
</evidence>
<comment type="function">
    <text evidence="8">Methylates the carboxyl group of the C-terminal leucine residue of protein phosphatase 2A catalytic subunits to form alpha-leucine ester residues.</text>
</comment>
<evidence type="ECO:0000313" key="11">
    <source>
        <dbReference type="Proteomes" id="UP000054248"/>
    </source>
</evidence>
<evidence type="ECO:0000256" key="6">
    <source>
        <dbReference type="ARBA" id="ARBA00022679"/>
    </source>
</evidence>
<evidence type="ECO:0000256" key="9">
    <source>
        <dbReference type="PIRSR" id="PIRSR016305-1"/>
    </source>
</evidence>
<feature type="binding site" evidence="9">
    <location>
        <position position="67"/>
    </location>
    <ligand>
        <name>S-adenosyl-L-methionine</name>
        <dbReference type="ChEBI" id="CHEBI:59789"/>
    </ligand>
</feature>
<dbReference type="Gene3D" id="3.40.50.150">
    <property type="entry name" value="Vaccinia Virus protein VP39"/>
    <property type="match status" value="1"/>
</dbReference>
<dbReference type="EMBL" id="KN823104">
    <property type="protein sequence ID" value="KIO22660.1"/>
    <property type="molecule type" value="Genomic_DNA"/>
</dbReference>
<dbReference type="HOGENOM" id="CLU_031312_1_0_1"/>
<dbReference type="STRING" id="1051891.A0A0C3Q2H5"/>
<feature type="binding site" evidence="9">
    <location>
        <begin position="166"/>
        <end position="167"/>
    </location>
    <ligand>
        <name>S-adenosyl-L-methionine</name>
        <dbReference type="ChEBI" id="CHEBI:59789"/>
    </ligand>
</feature>
<dbReference type="PANTHER" id="PTHR13600:SF21">
    <property type="entry name" value="LEUCINE CARBOXYL METHYLTRANSFERASE 1"/>
    <property type="match status" value="1"/>
</dbReference>
<dbReference type="GO" id="GO:0032259">
    <property type="term" value="P:methylation"/>
    <property type="evidence" value="ECO:0007669"/>
    <property type="project" value="UniProtKB-KW"/>
</dbReference>
<evidence type="ECO:0000256" key="8">
    <source>
        <dbReference type="PIRNR" id="PIRNR016305"/>
    </source>
</evidence>
<dbReference type="Pfam" id="PF04072">
    <property type="entry name" value="LCM"/>
    <property type="match status" value="1"/>
</dbReference>
<feature type="binding site" evidence="9">
    <location>
        <position position="193"/>
    </location>
    <ligand>
        <name>S-adenosyl-L-methionine</name>
        <dbReference type="ChEBI" id="CHEBI:59789"/>
    </ligand>
</feature>
<keyword evidence="5 8" id="KW-0489">Methyltransferase</keyword>
<evidence type="ECO:0000256" key="3">
    <source>
        <dbReference type="ARBA" id="ARBA00012834"/>
    </source>
</evidence>
<dbReference type="AlphaFoldDB" id="A0A0C3Q2H5"/>
<dbReference type="InterPro" id="IPR007213">
    <property type="entry name" value="Ppm1/Ppm2/Tcmp"/>
</dbReference>
<keyword evidence="11" id="KW-1185">Reference proteome</keyword>
<dbReference type="PANTHER" id="PTHR13600">
    <property type="entry name" value="LEUCINE CARBOXYL METHYLTRANSFERASE"/>
    <property type="match status" value="1"/>
</dbReference>
<comment type="catalytic activity">
    <reaction evidence="1 8">
        <text>[phosphatase 2A protein]-C-terminal L-leucine + S-adenosyl-L-methionine = [phosphatase 2A protein]-C-terminal L-leucine methyl ester + S-adenosyl-L-homocysteine</text>
        <dbReference type="Rhea" id="RHEA:48544"/>
        <dbReference type="Rhea" id="RHEA-COMP:12134"/>
        <dbReference type="Rhea" id="RHEA-COMP:12135"/>
        <dbReference type="ChEBI" id="CHEBI:57856"/>
        <dbReference type="ChEBI" id="CHEBI:59789"/>
        <dbReference type="ChEBI" id="CHEBI:90516"/>
        <dbReference type="ChEBI" id="CHEBI:90517"/>
        <dbReference type="EC" id="2.1.1.233"/>
    </reaction>
</comment>
<comment type="similarity">
    <text evidence="2 8">Belongs to the methyltransferase superfamily. LCMT family.</text>
</comment>
<organism evidence="10 11">
    <name type="scientific">Tulasnella calospora MUT 4182</name>
    <dbReference type="NCBI Taxonomy" id="1051891"/>
    <lineage>
        <taxon>Eukaryota</taxon>
        <taxon>Fungi</taxon>
        <taxon>Dikarya</taxon>
        <taxon>Basidiomycota</taxon>
        <taxon>Agaricomycotina</taxon>
        <taxon>Agaricomycetes</taxon>
        <taxon>Cantharellales</taxon>
        <taxon>Tulasnellaceae</taxon>
        <taxon>Tulasnella</taxon>
    </lineage>
</organism>
<dbReference type="GO" id="GO:0018423">
    <property type="term" value="F:protein C-terminal leucine carboxyl O-methyltransferase activity"/>
    <property type="evidence" value="ECO:0007669"/>
    <property type="project" value="UniProtKB-EC"/>
</dbReference>
<evidence type="ECO:0000256" key="1">
    <source>
        <dbReference type="ARBA" id="ARBA00000724"/>
    </source>
</evidence>
<evidence type="ECO:0000313" key="10">
    <source>
        <dbReference type="EMBL" id="KIO22660.1"/>
    </source>
</evidence>
<dbReference type="InterPro" id="IPR016651">
    <property type="entry name" value="LCMT1"/>
</dbReference>
<protein>
    <recommendedName>
        <fullName evidence="4 8">Leucine carboxyl methyltransferase 1</fullName>
        <ecNumber evidence="3 8">2.1.1.233</ecNumber>
    </recommendedName>
</protein>
<evidence type="ECO:0000256" key="4">
    <source>
        <dbReference type="ARBA" id="ARBA00017497"/>
    </source>
</evidence>
<reference evidence="11" key="2">
    <citation type="submission" date="2015-01" db="EMBL/GenBank/DDBJ databases">
        <title>Evolutionary Origins and Diversification of the Mycorrhizal Mutualists.</title>
        <authorList>
            <consortium name="DOE Joint Genome Institute"/>
            <consortium name="Mycorrhizal Genomics Consortium"/>
            <person name="Kohler A."/>
            <person name="Kuo A."/>
            <person name="Nagy L.G."/>
            <person name="Floudas D."/>
            <person name="Copeland A."/>
            <person name="Barry K.W."/>
            <person name="Cichocki N."/>
            <person name="Veneault-Fourrey C."/>
            <person name="LaButti K."/>
            <person name="Lindquist E.A."/>
            <person name="Lipzen A."/>
            <person name="Lundell T."/>
            <person name="Morin E."/>
            <person name="Murat C."/>
            <person name="Riley R."/>
            <person name="Ohm R."/>
            <person name="Sun H."/>
            <person name="Tunlid A."/>
            <person name="Henrissat B."/>
            <person name="Grigoriev I.V."/>
            <person name="Hibbett D.S."/>
            <person name="Martin F."/>
        </authorList>
    </citation>
    <scope>NUCLEOTIDE SEQUENCE [LARGE SCALE GENOMIC DNA]</scope>
    <source>
        <strain evidence="11">MUT 4182</strain>
    </source>
</reference>
<feature type="binding site" evidence="9">
    <location>
        <position position="94"/>
    </location>
    <ligand>
        <name>S-adenosyl-L-methionine</name>
        <dbReference type="ChEBI" id="CHEBI:59789"/>
    </ligand>
</feature>
<keyword evidence="7 8" id="KW-0949">S-adenosyl-L-methionine</keyword>